<evidence type="ECO:0000256" key="2">
    <source>
        <dbReference type="SAM" id="MobiDB-lite"/>
    </source>
</evidence>
<feature type="domain" description="AAA+ ATPase" evidence="3">
    <location>
        <begin position="147"/>
        <end position="247"/>
    </location>
</feature>
<dbReference type="EMBL" id="JAPFFI010000022">
    <property type="protein sequence ID" value="KAJ6328834.1"/>
    <property type="molecule type" value="Genomic_DNA"/>
</dbReference>
<name>A0ABQ9AAU5_9ROSI</name>
<dbReference type="Gene3D" id="3.40.50.300">
    <property type="entry name" value="P-loop containing nucleotide triphosphate hydrolases"/>
    <property type="match status" value="1"/>
</dbReference>
<dbReference type="SUPFAM" id="SSF52540">
    <property type="entry name" value="P-loop containing nucleoside triphosphate hydrolases"/>
    <property type="match status" value="1"/>
</dbReference>
<keyword evidence="5" id="KW-1185">Reference proteome</keyword>
<evidence type="ECO:0000256" key="1">
    <source>
        <dbReference type="ARBA" id="ARBA00007448"/>
    </source>
</evidence>
<evidence type="ECO:0000313" key="5">
    <source>
        <dbReference type="Proteomes" id="UP001141253"/>
    </source>
</evidence>
<reference evidence="4" key="2">
    <citation type="journal article" date="2023" name="Int. J. Mol. Sci.">
        <title>De Novo Assembly and Annotation of 11 Diverse Shrub Willow (Salix) Genomes Reveals Novel Gene Organization in Sex-Linked Regions.</title>
        <authorList>
            <person name="Hyden B."/>
            <person name="Feng K."/>
            <person name="Yates T.B."/>
            <person name="Jawdy S."/>
            <person name="Cereghino C."/>
            <person name="Smart L.B."/>
            <person name="Muchero W."/>
        </authorList>
    </citation>
    <scope>NUCLEOTIDE SEQUENCE</scope>
    <source>
        <tissue evidence="4">Shoot tip</tissue>
    </source>
</reference>
<accession>A0ABQ9AAU5</accession>
<dbReference type="PANTHER" id="PTHR23070">
    <property type="entry name" value="BCS1 AAA-TYPE ATPASE"/>
    <property type="match status" value="1"/>
</dbReference>
<feature type="compositionally biased region" description="Basic and acidic residues" evidence="2">
    <location>
        <begin position="301"/>
        <end position="314"/>
    </location>
</feature>
<dbReference type="SMART" id="SM00382">
    <property type="entry name" value="AAA"/>
    <property type="match status" value="1"/>
</dbReference>
<evidence type="ECO:0000259" key="3">
    <source>
        <dbReference type="SMART" id="SM00382"/>
    </source>
</evidence>
<dbReference type="InterPro" id="IPR003593">
    <property type="entry name" value="AAA+_ATPase"/>
</dbReference>
<proteinExistence type="inferred from homology"/>
<protein>
    <recommendedName>
        <fullName evidence="3">AAA+ ATPase domain-containing protein</fullName>
    </recommendedName>
</protein>
<organism evidence="4 5">
    <name type="scientific">Salix suchowensis</name>
    <dbReference type="NCBI Taxonomy" id="1278906"/>
    <lineage>
        <taxon>Eukaryota</taxon>
        <taxon>Viridiplantae</taxon>
        <taxon>Streptophyta</taxon>
        <taxon>Embryophyta</taxon>
        <taxon>Tracheophyta</taxon>
        <taxon>Spermatophyta</taxon>
        <taxon>Magnoliopsida</taxon>
        <taxon>eudicotyledons</taxon>
        <taxon>Gunneridae</taxon>
        <taxon>Pentapetalae</taxon>
        <taxon>rosids</taxon>
        <taxon>fabids</taxon>
        <taxon>Malpighiales</taxon>
        <taxon>Salicaceae</taxon>
        <taxon>Saliceae</taxon>
        <taxon>Salix</taxon>
    </lineage>
</organism>
<dbReference type="InterPro" id="IPR050747">
    <property type="entry name" value="Mitochondrial_chaperone_BCS1"/>
</dbReference>
<feature type="region of interest" description="Disordered" evidence="2">
    <location>
        <begin position="301"/>
        <end position="320"/>
    </location>
</feature>
<sequence>MEDSDYTNLFTGKKSNDITLHLDPYQVIDDCFLGARVSWIKDDKSDTTSCRTLVLKVRRADKRRILRPYLQHIHITSDEVEQKKKGLRLYINIDSHEQNRRWRSVPFNHPSTFDTIVMDSDLKNKLISDLESFLKTKQYYQRLGRAWKRSYLLYGPPGTGKSSFVAAMANFIGYDVYDIDLSRVLDDSDLKTLLLRTTSKSVILIEDLDRFLMDKSTGVSLSGVLNFMDGILNACCADERIMVFTMNEEIFLTGASLSPAEIGELMLANRNSPSRALKSVITALQTDGDGRGSLNIRRQWTDDSSRKSTEDPGEHSGIFSREGVHAMKDFKKLYGLLRFKSSKISESFDTTPDRKEGQSYGS</sequence>
<dbReference type="Pfam" id="PF00004">
    <property type="entry name" value="AAA"/>
    <property type="match status" value="1"/>
</dbReference>
<dbReference type="InterPro" id="IPR003959">
    <property type="entry name" value="ATPase_AAA_core"/>
</dbReference>
<gene>
    <name evidence="4" type="ORF">OIU77_010507</name>
</gene>
<dbReference type="Proteomes" id="UP001141253">
    <property type="component" value="Chromosome 14"/>
</dbReference>
<reference evidence="4" key="1">
    <citation type="submission" date="2022-10" db="EMBL/GenBank/DDBJ databases">
        <authorList>
            <person name="Hyden B.L."/>
            <person name="Feng K."/>
            <person name="Yates T."/>
            <person name="Jawdy S."/>
            <person name="Smart L.B."/>
            <person name="Muchero W."/>
        </authorList>
    </citation>
    <scope>NUCLEOTIDE SEQUENCE</scope>
    <source>
        <tissue evidence="4">Shoot tip</tissue>
    </source>
</reference>
<dbReference type="InterPro" id="IPR027417">
    <property type="entry name" value="P-loop_NTPase"/>
</dbReference>
<evidence type="ECO:0000313" key="4">
    <source>
        <dbReference type="EMBL" id="KAJ6328834.1"/>
    </source>
</evidence>
<comment type="similarity">
    <text evidence="1">Belongs to the AAA ATPase family. BCS1 subfamily.</text>
</comment>
<comment type="caution">
    <text evidence="4">The sequence shown here is derived from an EMBL/GenBank/DDBJ whole genome shotgun (WGS) entry which is preliminary data.</text>
</comment>